<evidence type="ECO:0000256" key="1">
    <source>
        <dbReference type="SAM" id="MobiDB-lite"/>
    </source>
</evidence>
<organism evidence="3 4">
    <name type="scientific">Trichosporon asahii var. asahii (strain CBS 8904)</name>
    <name type="common">Yeast</name>
    <dbReference type="NCBI Taxonomy" id="1220162"/>
    <lineage>
        <taxon>Eukaryota</taxon>
        <taxon>Fungi</taxon>
        <taxon>Dikarya</taxon>
        <taxon>Basidiomycota</taxon>
        <taxon>Agaricomycotina</taxon>
        <taxon>Tremellomycetes</taxon>
        <taxon>Trichosporonales</taxon>
        <taxon>Trichosporonaceae</taxon>
        <taxon>Trichosporon</taxon>
    </lineage>
</organism>
<dbReference type="Pfam" id="PF13926">
    <property type="entry name" value="DUF4211"/>
    <property type="match status" value="1"/>
</dbReference>
<reference evidence="3 4" key="1">
    <citation type="journal article" date="2012" name="Eukaryot. Cell">
        <title>Genome sequence of the Trichosporon asahii environmental strain CBS 8904.</title>
        <authorList>
            <person name="Yang R.Y."/>
            <person name="Li H.T."/>
            <person name="Zhu H."/>
            <person name="Zhou G.P."/>
            <person name="Wang M."/>
            <person name="Wang L."/>
        </authorList>
    </citation>
    <scope>NUCLEOTIDE SEQUENCE [LARGE SCALE GENOMIC DNA]</scope>
    <source>
        <strain evidence="3 4">CBS 8904</strain>
    </source>
</reference>
<accession>K1VL17</accession>
<dbReference type="InParanoid" id="K1VL17"/>
<proteinExistence type="predicted"/>
<dbReference type="Proteomes" id="UP000006757">
    <property type="component" value="Unassembled WGS sequence"/>
</dbReference>
<feature type="compositionally biased region" description="Acidic residues" evidence="1">
    <location>
        <begin position="74"/>
        <end position="83"/>
    </location>
</feature>
<dbReference type="HOGENOM" id="CLU_497995_0_0_1"/>
<dbReference type="eggNOG" id="ENOG502S7B9">
    <property type="taxonomic scope" value="Eukaryota"/>
</dbReference>
<gene>
    <name evidence="3" type="ORF">A1Q2_00816</name>
</gene>
<name>K1VL17_TRIAC</name>
<feature type="region of interest" description="Disordered" evidence="1">
    <location>
        <begin position="1"/>
        <end position="244"/>
    </location>
</feature>
<sequence length="547" mass="62295">MPMPSKLKQSRLTFSSWEPLRKAASERGSSQQSSPASSPLPPSSPPPQPSPKRTPPRSTQPRRTRLQPMKLEDSSEEVSDDDFNAVRLGPRSPTKPTQRKGRFFSDDEAPEPTARRRIASSDEGSGKDESSIEFLGSDPQSSPPKSKGKRKATRRRVDPDSDDSASEDEAPRRKLRPRRHQSSDSDSPAPRSRRSASPKPRKRRRSNLHPDPDDEPASAATEDEDARAEIEMDEPERFTATTRLRETKESAWAANLRRLKESRGGNAAEYVSSGSDKDEGDWAYEREDELDDFLVSDDGEMLEELPEEFSHKRESTEYKFKVVFQYLLLLAIKGPDILPLSKSNADYFGRQLRDVRNLMKGFRDSISSTLWKPEFRKALETYPIWKQADLTEREQYCDGCNRRNQHCYHTAWLRGQPYDRESHEVLDASDSEDAEEDTEDDDRVLGNMVPAEGTRLSRAPALGAPDVLLYQVAVQRPYMSSGEQRDLASRRRISAGLVRKFSRGPLPNDVEDVDEVTEWMDSQGLMRDSLDWLGRVEGRARRLERHY</sequence>
<evidence type="ECO:0000313" key="4">
    <source>
        <dbReference type="Proteomes" id="UP000006757"/>
    </source>
</evidence>
<dbReference type="InterPro" id="IPR025451">
    <property type="entry name" value="DUF4211"/>
</dbReference>
<protein>
    <recommendedName>
        <fullName evidence="2">DUF4211 domain-containing protein</fullName>
    </recommendedName>
</protein>
<dbReference type="EMBL" id="AMBO01000187">
    <property type="protein sequence ID" value="EKD04870.1"/>
    <property type="molecule type" value="Genomic_DNA"/>
</dbReference>
<feature type="domain" description="DUF4211" evidence="2">
    <location>
        <begin position="292"/>
        <end position="422"/>
    </location>
</feature>
<comment type="caution">
    <text evidence="3">The sequence shown here is derived from an EMBL/GenBank/DDBJ whole genome shotgun (WGS) entry which is preliminary data.</text>
</comment>
<dbReference type="AlphaFoldDB" id="K1VL17"/>
<keyword evidence="4" id="KW-1185">Reference proteome</keyword>
<dbReference type="OMA" id="WRDFHIN"/>
<dbReference type="OrthoDB" id="21499at2759"/>
<feature type="compositionally biased region" description="Pro residues" evidence="1">
    <location>
        <begin position="38"/>
        <end position="53"/>
    </location>
</feature>
<evidence type="ECO:0000313" key="3">
    <source>
        <dbReference type="EMBL" id="EKD04870.1"/>
    </source>
</evidence>
<evidence type="ECO:0000259" key="2">
    <source>
        <dbReference type="Pfam" id="PF13926"/>
    </source>
</evidence>
<feature type="compositionally biased region" description="Acidic residues" evidence="1">
    <location>
        <begin position="212"/>
        <end position="234"/>
    </location>
</feature>
<feature type="compositionally biased region" description="Basic residues" evidence="1">
    <location>
        <begin position="191"/>
        <end position="207"/>
    </location>
</feature>